<proteinExistence type="predicted"/>
<evidence type="ECO:0000313" key="4">
    <source>
        <dbReference type="Proteomes" id="UP000316806"/>
    </source>
</evidence>
<dbReference type="EMBL" id="CP040916">
    <property type="protein sequence ID" value="QDQ14377.1"/>
    <property type="molecule type" value="Genomic_DNA"/>
</dbReference>
<evidence type="ECO:0000313" key="3">
    <source>
        <dbReference type="EMBL" id="QDQ14377.1"/>
    </source>
</evidence>
<evidence type="ECO:0000259" key="1">
    <source>
        <dbReference type="Pfam" id="PF18154"/>
    </source>
</evidence>
<sequence>MTEWLAGPRDDPGERAHRVVAASLRAAYAWTVRQQRRDALREVARMTGVVMEGHGPGSGPTTPLALVACLRGGLGRLPAVAAGADEDIAQAVLLDGEDRLTADAYDLACEYALPVGGLSESEQWMPTWTWMRAEDIRRRTFAELIEGDGQESYVASRQFLVEHPAGSLAELRDRISETGVRPPRRGYTGIPADQLYHAPGGEQWWWPCAVCRWPMGVTGPTVRCRYRPHAAVYQLARGRKPASRPTLRRIDEGRPRLAVPSARSADGAGCLEFGVWRFVVVPGASELRVKQTLEALGATVVLWPDRDRCDLRVRAGDKEFEVDLKEYRSPHRLIADLRAKPPHVRVLLPQTHEHQLGTLQTALPALRVTTETKFRTEVRRALRTA</sequence>
<evidence type="ECO:0000259" key="2">
    <source>
        <dbReference type="Pfam" id="PF18156"/>
    </source>
</evidence>
<gene>
    <name evidence="3" type="ORF">FH965_30625</name>
</gene>
<reference evidence="3 4" key="1">
    <citation type="journal article" date="2019" name="J. Ind. Microbiol. Biotechnol.">
        <title>The complete genomic sequence of Streptomyces spectabilis NRRL-2792 and identification of secondary metabolite biosynthetic gene clusters.</title>
        <authorList>
            <person name="Sinha A."/>
            <person name="Phillips-Salemka S."/>
            <person name="Niraula T.A."/>
            <person name="Short K.A."/>
            <person name="Niraula N.P."/>
        </authorList>
    </citation>
    <scope>NUCLEOTIDE SEQUENCE [LARGE SCALE GENOMIC DNA]</scope>
    <source>
        <strain evidence="3 4">NRRL 2792</strain>
    </source>
</reference>
<dbReference type="Pfam" id="PF18156">
    <property type="entry name" value="pPIWI_RE_Y"/>
    <property type="match status" value="1"/>
</dbReference>
<dbReference type="RefSeq" id="WP_144321589.1">
    <property type="nucleotide sequence ID" value="NZ_CP040916.1"/>
</dbReference>
<dbReference type="InterPro" id="IPR040828">
    <property type="entry name" value="pPIWI_RE_REase"/>
</dbReference>
<dbReference type="Proteomes" id="UP000316806">
    <property type="component" value="Chromosome"/>
</dbReference>
<organism evidence="3 4">
    <name type="scientific">Streptomyces spectabilis</name>
    <dbReference type="NCBI Taxonomy" id="68270"/>
    <lineage>
        <taxon>Bacteria</taxon>
        <taxon>Bacillati</taxon>
        <taxon>Actinomycetota</taxon>
        <taxon>Actinomycetes</taxon>
        <taxon>Kitasatosporales</taxon>
        <taxon>Streptomycetaceae</taxon>
        <taxon>Streptomyces</taxon>
    </lineage>
</organism>
<dbReference type="InterPro" id="IPR041191">
    <property type="entry name" value="pPIWI_RE_Y"/>
</dbReference>
<accession>A0A516RFE4</accession>
<name>A0A516RFE4_STRST</name>
<evidence type="ECO:0008006" key="5">
    <source>
        <dbReference type="Google" id="ProtNLM"/>
    </source>
</evidence>
<protein>
    <recommendedName>
        <fullName evidence="5">REase associating with pPIWI RE domain-containing protein</fullName>
    </recommendedName>
</protein>
<feature type="domain" description="pPIWI-RE three-gene island" evidence="2">
    <location>
        <begin position="17"/>
        <end position="166"/>
    </location>
</feature>
<dbReference type="Pfam" id="PF18154">
    <property type="entry name" value="pPIWI_RE_REase"/>
    <property type="match status" value="1"/>
</dbReference>
<feature type="domain" description="REase associating with pPIWI RE" evidence="1">
    <location>
        <begin position="283"/>
        <end position="383"/>
    </location>
</feature>
<dbReference type="AlphaFoldDB" id="A0A516RFE4"/>